<name>A0A0C1KGF4_STRCV</name>
<dbReference type="Proteomes" id="UP000031339">
    <property type="component" value="Unassembled WGS sequence"/>
</dbReference>
<protein>
    <submittedName>
        <fullName evidence="1">Uncharacterized protein</fullName>
    </submittedName>
</protein>
<dbReference type="EMBL" id="JWIY01000002">
    <property type="protein sequence ID" value="KIC77967.1"/>
    <property type="molecule type" value="Genomic_DNA"/>
</dbReference>
<comment type="caution">
    <text evidence="1">The sequence shown here is derived from an EMBL/GenBank/DDBJ whole genome shotgun (WGS) entry which is preliminary data.</text>
</comment>
<reference evidence="1 2" key="1">
    <citation type="submission" date="2014-12" db="EMBL/GenBank/DDBJ databases">
        <title>Partial genome sequence of Streptococcus constellatus KCOM 1650 (= ChDC B144).</title>
        <authorList>
            <person name="Kook J.-K."/>
            <person name="Park S.-N."/>
            <person name="Lim Y.K."/>
            <person name="Jo E."/>
        </authorList>
    </citation>
    <scope>NUCLEOTIDE SEQUENCE [LARGE SCALE GENOMIC DNA]</scope>
    <source>
        <strain evidence="1 2">KCOM 1650</strain>
    </source>
</reference>
<sequence>MTRYYLADEKFIRSPLKEAAQIFGVKSKLDKMNNLHFKEKIVIIDFLLYVYIQILEKKLQQSRAQNKFSFEILKKQHRLVLFSEEKFFSVALPFDILSNNGNFYLKSSKYKEEITIEALRILKILFDRIIIEDLSLSLLDYAMLAEDIYKDYCEDNGIVTTNKDVIEKLLIELLEYESSYIRFDIDFKNCRDDKGEMTDERIGIHPPYHFDTDFRDSVSFKIGMDHQLAEEDFKSIFFSDEDCLFIKKGYKPNVSYFRRK</sequence>
<dbReference type="AlphaFoldDB" id="A0A0C1KGF4"/>
<proteinExistence type="predicted"/>
<evidence type="ECO:0000313" key="1">
    <source>
        <dbReference type="EMBL" id="KIC77967.1"/>
    </source>
</evidence>
<organism evidence="1 2">
    <name type="scientific">Streptococcus constellatus</name>
    <dbReference type="NCBI Taxonomy" id="76860"/>
    <lineage>
        <taxon>Bacteria</taxon>
        <taxon>Bacillati</taxon>
        <taxon>Bacillota</taxon>
        <taxon>Bacilli</taxon>
        <taxon>Lactobacillales</taxon>
        <taxon>Streptococcaceae</taxon>
        <taxon>Streptococcus</taxon>
        <taxon>Streptococcus anginosus group</taxon>
    </lineage>
</organism>
<evidence type="ECO:0000313" key="2">
    <source>
        <dbReference type="Proteomes" id="UP000031339"/>
    </source>
</evidence>
<accession>A0A0C1KGF4</accession>
<gene>
    <name evidence="1" type="ORF">RN79_07195</name>
</gene>